<dbReference type="InterPro" id="IPR036249">
    <property type="entry name" value="Thioredoxin-like_sf"/>
</dbReference>
<organism evidence="1 2">
    <name type="scientific">Rheinheimera salexigens</name>
    <dbReference type="NCBI Taxonomy" id="1628148"/>
    <lineage>
        <taxon>Bacteria</taxon>
        <taxon>Pseudomonadati</taxon>
        <taxon>Pseudomonadota</taxon>
        <taxon>Gammaproteobacteria</taxon>
        <taxon>Chromatiales</taxon>
        <taxon>Chromatiaceae</taxon>
        <taxon>Rheinheimera</taxon>
    </lineage>
</organism>
<evidence type="ECO:0000313" key="1">
    <source>
        <dbReference type="EMBL" id="OEY69694.1"/>
    </source>
</evidence>
<accession>A0A1E7Q680</accession>
<dbReference type="Proteomes" id="UP000242258">
    <property type="component" value="Unassembled WGS sequence"/>
</dbReference>
<gene>
    <name evidence="1" type="ORF">BI198_09075</name>
</gene>
<dbReference type="InterPro" id="IPR008554">
    <property type="entry name" value="Glutaredoxin-like"/>
</dbReference>
<dbReference type="SUPFAM" id="SSF52833">
    <property type="entry name" value="Thioredoxin-like"/>
    <property type="match status" value="1"/>
</dbReference>
<comment type="caution">
    <text evidence="1">The sequence shown here is derived from an EMBL/GenBank/DDBJ whole genome shotgun (WGS) entry which is preliminary data.</text>
</comment>
<evidence type="ECO:0000313" key="2">
    <source>
        <dbReference type="Proteomes" id="UP000242258"/>
    </source>
</evidence>
<dbReference type="AlphaFoldDB" id="A0A1E7Q680"/>
<proteinExistence type="predicted"/>
<dbReference type="Gene3D" id="3.40.30.10">
    <property type="entry name" value="Glutaredoxin"/>
    <property type="match status" value="1"/>
</dbReference>
<dbReference type="RefSeq" id="WP_070049264.1">
    <property type="nucleotide sequence ID" value="NZ_CBCSDO010000004.1"/>
</dbReference>
<dbReference type="Pfam" id="PF05768">
    <property type="entry name" value="Glrx-like"/>
    <property type="match status" value="1"/>
</dbReference>
<keyword evidence="2" id="KW-1185">Reference proteome</keyword>
<reference evidence="1" key="1">
    <citation type="submission" date="2016-09" db="EMBL/GenBank/DDBJ databases">
        <authorList>
            <person name="Capua I."/>
            <person name="De Benedictis P."/>
            <person name="Joannis T."/>
            <person name="Lombin L.H."/>
            <person name="Cattoli G."/>
        </authorList>
    </citation>
    <scope>NUCLEOTIDE SEQUENCE [LARGE SCALE GENOMIC DNA]</scope>
    <source>
        <strain evidence="1">KH87</strain>
    </source>
</reference>
<sequence>MNKESITLYSTWGCHLCDSAEALLRQNGQAYQVIDIVDDAAALAKYRLLIPVIAVADKELNWPFDAEQLATWLKEVE</sequence>
<dbReference type="EMBL" id="MKEK01000001">
    <property type="protein sequence ID" value="OEY69694.1"/>
    <property type="molecule type" value="Genomic_DNA"/>
</dbReference>
<dbReference type="STRING" id="1628148.BI198_09075"/>
<dbReference type="OrthoDB" id="8537427at2"/>
<name>A0A1E7Q680_9GAMM</name>
<dbReference type="CDD" id="cd02976">
    <property type="entry name" value="NrdH"/>
    <property type="match status" value="1"/>
</dbReference>
<protein>
    <submittedName>
        <fullName evidence="1">NrdH-redoxin</fullName>
    </submittedName>
</protein>